<name>A0A7G6X8S8_9ACTN</name>
<dbReference type="Proteomes" id="UP000515563">
    <property type="component" value="Chromosome"/>
</dbReference>
<dbReference type="AlphaFoldDB" id="A0A7G6X8S8"/>
<dbReference type="KEGG" id="kqi:F1D05_38030"/>
<organism evidence="3 4">
    <name type="scientific">Kribbella qitaiheensis</name>
    <dbReference type="NCBI Taxonomy" id="1544730"/>
    <lineage>
        <taxon>Bacteria</taxon>
        <taxon>Bacillati</taxon>
        <taxon>Actinomycetota</taxon>
        <taxon>Actinomycetes</taxon>
        <taxon>Propionibacteriales</taxon>
        <taxon>Kribbellaceae</taxon>
        <taxon>Kribbella</taxon>
    </lineage>
</organism>
<dbReference type="SUPFAM" id="SSF51126">
    <property type="entry name" value="Pectin lyase-like"/>
    <property type="match status" value="2"/>
</dbReference>
<dbReference type="SMART" id="SM00710">
    <property type="entry name" value="PbH1"/>
    <property type="match status" value="7"/>
</dbReference>
<feature type="compositionally biased region" description="Basic and acidic residues" evidence="1">
    <location>
        <begin position="1"/>
        <end position="28"/>
    </location>
</feature>
<protein>
    <recommendedName>
        <fullName evidence="2">Right handed beta helix domain-containing protein</fullName>
    </recommendedName>
</protein>
<dbReference type="PROSITE" id="PS51318">
    <property type="entry name" value="TAT"/>
    <property type="match status" value="1"/>
</dbReference>
<dbReference type="InterPro" id="IPR006626">
    <property type="entry name" value="PbH1"/>
</dbReference>
<dbReference type="EMBL" id="CP043661">
    <property type="protein sequence ID" value="QNE22643.1"/>
    <property type="molecule type" value="Genomic_DNA"/>
</dbReference>
<dbReference type="InterPro" id="IPR006311">
    <property type="entry name" value="TAT_signal"/>
</dbReference>
<dbReference type="Pfam" id="PF13229">
    <property type="entry name" value="Beta_helix"/>
    <property type="match status" value="1"/>
</dbReference>
<accession>A0A7G6X8S8</accession>
<reference evidence="3 4" key="2">
    <citation type="journal article" date="2020" name="Microbiol. Resour. Announc.">
        <title>Antarctic desert soil bacteria exhibit high novel natural product potential, evaluated through long-read genome sequencing and comparative genomics.</title>
        <authorList>
            <person name="Benaud N."/>
            <person name="Edwards R.J."/>
            <person name="Amos T.G."/>
            <person name="D'Agostino P.M."/>
            <person name="Gutierrez-Chavez C."/>
            <person name="Montgomery K."/>
            <person name="Nicetic I."/>
            <person name="Ferrari B.C."/>
        </authorList>
    </citation>
    <scope>NUCLEOTIDE SEQUENCE [LARGE SCALE GENOMIC DNA]</scope>
    <source>
        <strain evidence="3 4">SPB151</strain>
    </source>
</reference>
<dbReference type="InterPro" id="IPR012334">
    <property type="entry name" value="Pectin_lyas_fold"/>
</dbReference>
<evidence type="ECO:0000259" key="2">
    <source>
        <dbReference type="Pfam" id="PF13229"/>
    </source>
</evidence>
<reference evidence="4" key="1">
    <citation type="submission" date="2019-09" db="EMBL/GenBank/DDBJ databases">
        <title>Antimicrobial potential of Antarctic Bacteria.</title>
        <authorList>
            <person name="Benaud N."/>
            <person name="Edwards R.J."/>
            <person name="Ferrari B.C."/>
        </authorList>
    </citation>
    <scope>NUCLEOTIDE SEQUENCE [LARGE SCALE GENOMIC DNA]</scope>
    <source>
        <strain evidence="4">SPB151</strain>
    </source>
</reference>
<gene>
    <name evidence="3" type="ORF">F1D05_38030</name>
</gene>
<dbReference type="Gene3D" id="2.160.20.10">
    <property type="entry name" value="Single-stranded right-handed beta-helix, Pectin lyase-like"/>
    <property type="match status" value="1"/>
</dbReference>
<keyword evidence="4" id="KW-1185">Reference proteome</keyword>
<feature type="domain" description="Right handed beta helix" evidence="2">
    <location>
        <begin position="324"/>
        <end position="458"/>
    </location>
</feature>
<sequence length="597" mass="62783">MRRPQPQERRGELAGSDHTDADAHEPRQSRNFRSHNAWNHIIMRITLLRYSSCTSSPRAGVAHFTATPGRVMPGLDRRTLLLAGGAAALAAVTAPALEAQAKSTPAASLRTASGRGRSTLSFPTVDVQADCGAAGDGVTNDSAAFRQAALTLQAAGGGTLVIPAGIYVVGEQVHTSGVTPYYVAQPVFSVHDLDLVDIQGNGAVLRLADGLHYGSFDPNTGAVANPTTQSTLPERACKTGNILEFTQCQNVTINDLEIDGRSDHLVLGGPWGDNGRQLPGSGIWLQKCSEVQIVDVTTHHHPLDGVYIAWAGLTGTDPATPHTLTRVVSEYNGRQGLSWVGGRGLTCTDCSFSHTGRGALSSAPAAGLDIEPQGTVCRDGRFENCHFEDNAGVGMLAAAGDGGYTTFVDCTFWGTTNYSIWCRRPYLAFEGCTVRGSAVHTYGSAVAAEATQFTSCTFADELPSGVPSGSVFRTKYLYDSSNDCPNVSWDGCTFTANQVKTIYVAGSTTAPAALTGCTFVHRTPSFSDGATHQCIIRNSTIEGTRFSEDFPPGTTTAFYISRSGVTVSAGAATVVDGPLVRWGSTSGLTGTIPPGSY</sequence>
<dbReference type="InterPro" id="IPR039448">
    <property type="entry name" value="Beta_helix"/>
</dbReference>
<dbReference type="InterPro" id="IPR011050">
    <property type="entry name" value="Pectin_lyase_fold/virulence"/>
</dbReference>
<evidence type="ECO:0000256" key="1">
    <source>
        <dbReference type="SAM" id="MobiDB-lite"/>
    </source>
</evidence>
<proteinExistence type="predicted"/>
<evidence type="ECO:0000313" key="4">
    <source>
        <dbReference type="Proteomes" id="UP000515563"/>
    </source>
</evidence>
<evidence type="ECO:0000313" key="3">
    <source>
        <dbReference type="EMBL" id="QNE22643.1"/>
    </source>
</evidence>
<feature type="region of interest" description="Disordered" evidence="1">
    <location>
        <begin position="1"/>
        <end position="31"/>
    </location>
</feature>